<dbReference type="EMBL" id="BMNA01000020">
    <property type="protein sequence ID" value="GGM18422.1"/>
    <property type="molecule type" value="Genomic_DNA"/>
</dbReference>
<evidence type="ECO:0000313" key="1">
    <source>
        <dbReference type="EMBL" id="GGM18422.1"/>
    </source>
</evidence>
<comment type="caution">
    <text evidence="1">The sequence shown here is derived from an EMBL/GenBank/DDBJ whole genome shotgun (WGS) entry which is preliminary data.</text>
</comment>
<accession>A0A917WP38</accession>
<reference evidence="1" key="1">
    <citation type="journal article" date="2014" name="Int. J. Syst. Evol. Microbiol.">
        <title>Complete genome sequence of Corynebacterium casei LMG S-19264T (=DSM 44701T), isolated from a smear-ripened cheese.</title>
        <authorList>
            <consortium name="US DOE Joint Genome Institute (JGI-PGF)"/>
            <person name="Walter F."/>
            <person name="Albersmeier A."/>
            <person name="Kalinowski J."/>
            <person name="Ruckert C."/>
        </authorList>
    </citation>
    <scope>NUCLEOTIDE SEQUENCE</scope>
    <source>
        <strain evidence="1">CGMCC 4.7308</strain>
    </source>
</reference>
<name>A0A917WP38_9ACTN</name>
<dbReference type="InterPro" id="IPR036249">
    <property type="entry name" value="Thioredoxin-like_sf"/>
</dbReference>
<organism evidence="1 2">
    <name type="scientific">Nakamurella endophytica</name>
    <dbReference type="NCBI Taxonomy" id="1748367"/>
    <lineage>
        <taxon>Bacteria</taxon>
        <taxon>Bacillati</taxon>
        <taxon>Actinomycetota</taxon>
        <taxon>Actinomycetes</taxon>
        <taxon>Nakamurellales</taxon>
        <taxon>Nakamurellaceae</taxon>
        <taxon>Nakamurella</taxon>
    </lineage>
</organism>
<sequence length="259" mass="26476">MTAVVLTLTVVVALLAVLVAGLLRSHATILARLHELDGGPAGTPAFRTAPGIPAPERSAPVLLDDPAPVRRAPDVVGTTPDGEAVVVRTSGDAGTVLLFLSSGCATCRAFWDELAAPAGITLPPGARLLVVTKGPEQESVSAVAELASPTAEVVLSTRAWADYAVPGSPYVVAVDGPTGRVVGEGTGGSWSQVARLLAQATGDLAYLPGTTRRAGKPAADVDREARADRELMAAGIFPGDDSLYRDPATAPVDDAVVYR</sequence>
<dbReference type="SUPFAM" id="SSF52833">
    <property type="entry name" value="Thioredoxin-like"/>
    <property type="match status" value="1"/>
</dbReference>
<proteinExistence type="predicted"/>
<reference evidence="1" key="2">
    <citation type="submission" date="2020-09" db="EMBL/GenBank/DDBJ databases">
        <authorList>
            <person name="Sun Q."/>
            <person name="Zhou Y."/>
        </authorList>
    </citation>
    <scope>NUCLEOTIDE SEQUENCE</scope>
    <source>
        <strain evidence="1">CGMCC 4.7308</strain>
    </source>
</reference>
<dbReference type="Proteomes" id="UP000655208">
    <property type="component" value="Unassembled WGS sequence"/>
</dbReference>
<gene>
    <name evidence="1" type="ORF">GCM10011594_43130</name>
</gene>
<evidence type="ECO:0008006" key="3">
    <source>
        <dbReference type="Google" id="ProtNLM"/>
    </source>
</evidence>
<protein>
    <recommendedName>
        <fullName evidence="3">Thioredoxin domain-containing protein</fullName>
    </recommendedName>
</protein>
<evidence type="ECO:0000313" key="2">
    <source>
        <dbReference type="Proteomes" id="UP000655208"/>
    </source>
</evidence>
<dbReference type="RefSeq" id="WP_188944928.1">
    <property type="nucleotide sequence ID" value="NZ_BMNA01000020.1"/>
</dbReference>
<dbReference type="AlphaFoldDB" id="A0A917WP38"/>
<keyword evidence="2" id="KW-1185">Reference proteome</keyword>
<dbReference type="Gene3D" id="3.40.30.10">
    <property type="entry name" value="Glutaredoxin"/>
    <property type="match status" value="1"/>
</dbReference>